<feature type="domain" description="Peptidase C45 hydrolase" evidence="1">
    <location>
        <begin position="3"/>
        <end position="203"/>
    </location>
</feature>
<protein>
    <recommendedName>
        <fullName evidence="1">Peptidase C45 hydrolase domain-containing protein</fullName>
    </recommendedName>
</protein>
<organism evidence="2 3">
    <name type="scientific">Polarella glacialis</name>
    <name type="common">Dinoflagellate</name>
    <dbReference type="NCBI Taxonomy" id="89957"/>
    <lineage>
        <taxon>Eukaryota</taxon>
        <taxon>Sar</taxon>
        <taxon>Alveolata</taxon>
        <taxon>Dinophyceae</taxon>
        <taxon>Suessiales</taxon>
        <taxon>Suessiaceae</taxon>
        <taxon>Polarella</taxon>
    </lineage>
</organism>
<dbReference type="AlphaFoldDB" id="A0A813LT29"/>
<reference evidence="2" key="1">
    <citation type="submission" date="2021-02" db="EMBL/GenBank/DDBJ databases">
        <authorList>
            <person name="Dougan E. K."/>
            <person name="Rhodes N."/>
            <person name="Thang M."/>
            <person name="Chan C."/>
        </authorList>
    </citation>
    <scope>NUCLEOTIDE SEQUENCE</scope>
</reference>
<proteinExistence type="predicted"/>
<dbReference type="EMBL" id="CAJNNW010036760">
    <property type="protein sequence ID" value="CAE8737355.1"/>
    <property type="molecule type" value="Genomic_DNA"/>
</dbReference>
<dbReference type="Proteomes" id="UP000626109">
    <property type="component" value="Unassembled WGS sequence"/>
</dbReference>
<comment type="caution">
    <text evidence="2">The sequence shown here is derived from an EMBL/GenBank/DDBJ whole genome shotgun (WGS) entry which is preliminary data.</text>
</comment>
<accession>A0A813LT29</accession>
<dbReference type="PANTHER" id="PTHR34180:SF1">
    <property type="entry name" value="BETA-ALANYL-DOPAMINE_CARCININE HYDROLASE"/>
    <property type="match status" value="1"/>
</dbReference>
<dbReference type="PANTHER" id="PTHR34180">
    <property type="entry name" value="PEPTIDASE C45"/>
    <property type="match status" value="1"/>
</dbReference>
<evidence type="ECO:0000313" key="3">
    <source>
        <dbReference type="Proteomes" id="UP000626109"/>
    </source>
</evidence>
<evidence type="ECO:0000313" key="2">
    <source>
        <dbReference type="EMBL" id="CAE8737355.1"/>
    </source>
</evidence>
<name>A0A813LT29_POLGL</name>
<sequence length="250" mass="26827">VLHGHNEDWSEDFANLVYFVVYNALPGATFRPVGGLVYPGQAPGFSASFNEDVWMTQNTLNPRDINISGICIAAVSRRALEMSSVEETIRILTEPGQALGMSVNFVQISSLPSLRRGAALAGNIEIAGAAGTSSVSPLRANMTHFNLYKHLNSSEEGGNWSDSSVHRQAASDRHQLPASRGDILQILGDVTDSVLPIYRSKTMVTVFFSSSDGSFQAWHGSNPATSPPLWQSSVASLFESSTLSGGRIVV</sequence>
<dbReference type="InterPro" id="IPR005079">
    <property type="entry name" value="Peptidase_C45_hydrolase"/>
</dbReference>
<dbReference type="Gene3D" id="3.60.60.10">
    <property type="entry name" value="Penicillin V Acylase, Chain A"/>
    <property type="match status" value="1"/>
</dbReference>
<feature type="non-terminal residue" evidence="2">
    <location>
        <position position="1"/>
    </location>
</feature>
<dbReference type="Pfam" id="PF03417">
    <property type="entry name" value="AAT"/>
    <property type="match status" value="1"/>
</dbReference>
<evidence type="ECO:0000259" key="1">
    <source>
        <dbReference type="Pfam" id="PF03417"/>
    </source>
</evidence>
<dbReference type="InterPro" id="IPR047801">
    <property type="entry name" value="Peptidase_C45"/>
</dbReference>
<gene>
    <name evidence="2" type="ORF">PGLA2088_LOCUS48721</name>
</gene>